<gene>
    <name evidence="3" type="ORF">M0654_04410</name>
</gene>
<evidence type="ECO:0000313" key="4">
    <source>
        <dbReference type="Proteomes" id="UP001202827"/>
    </source>
</evidence>
<evidence type="ECO:0000313" key="3">
    <source>
        <dbReference type="EMBL" id="MCK8779222.1"/>
    </source>
</evidence>
<dbReference type="RefSeq" id="WP_199925120.1">
    <property type="nucleotide sequence ID" value="NZ_JALPRY010000004.1"/>
</dbReference>
<dbReference type="Proteomes" id="UP001202827">
    <property type="component" value="Unassembled WGS sequence"/>
</dbReference>
<keyword evidence="2" id="KW-0472">Membrane</keyword>
<accession>A0ABT0IMW9</accession>
<evidence type="ECO:0000256" key="1">
    <source>
        <dbReference type="SAM" id="MobiDB-lite"/>
    </source>
</evidence>
<keyword evidence="2" id="KW-1133">Transmembrane helix</keyword>
<feature type="compositionally biased region" description="Basic residues" evidence="1">
    <location>
        <begin position="7"/>
        <end position="16"/>
    </location>
</feature>
<feature type="transmembrane region" description="Helical" evidence="2">
    <location>
        <begin position="27"/>
        <end position="46"/>
    </location>
</feature>
<feature type="region of interest" description="Disordered" evidence="1">
    <location>
        <begin position="1"/>
        <end position="21"/>
    </location>
</feature>
<proteinExistence type="predicted"/>
<reference evidence="3 4" key="1">
    <citation type="submission" date="2022-04" db="EMBL/GenBank/DDBJ databases">
        <title>Rhizobium coralii sp. nov., isolated from coral Turbinaria peltata.</title>
        <authorList>
            <person name="Sun H."/>
        </authorList>
    </citation>
    <scope>NUCLEOTIDE SEQUENCE [LARGE SCALE GENOMIC DNA]</scope>
    <source>
        <strain evidence="3 4">NTR19</strain>
    </source>
</reference>
<sequence length="50" mass="5699">MSDNVIKFKRPPKPRPPRQTPPWLKRLLPFLVIAAFLVAAYVYFSLSNGG</sequence>
<keyword evidence="2" id="KW-0812">Transmembrane</keyword>
<protein>
    <submittedName>
        <fullName evidence="3">Uncharacterized protein</fullName>
    </submittedName>
</protein>
<dbReference type="EMBL" id="JALPRY010000004">
    <property type="protein sequence ID" value="MCK8779222.1"/>
    <property type="molecule type" value="Genomic_DNA"/>
</dbReference>
<organism evidence="3 4">
    <name type="scientific">Neorhizobium turbinariae</name>
    <dbReference type="NCBI Taxonomy" id="2937795"/>
    <lineage>
        <taxon>Bacteria</taxon>
        <taxon>Pseudomonadati</taxon>
        <taxon>Pseudomonadota</taxon>
        <taxon>Alphaproteobacteria</taxon>
        <taxon>Hyphomicrobiales</taxon>
        <taxon>Rhizobiaceae</taxon>
        <taxon>Rhizobium/Agrobacterium group</taxon>
        <taxon>Neorhizobium</taxon>
    </lineage>
</organism>
<comment type="caution">
    <text evidence="3">The sequence shown here is derived from an EMBL/GenBank/DDBJ whole genome shotgun (WGS) entry which is preliminary data.</text>
</comment>
<name>A0ABT0IMW9_9HYPH</name>
<evidence type="ECO:0000256" key="2">
    <source>
        <dbReference type="SAM" id="Phobius"/>
    </source>
</evidence>
<keyword evidence="4" id="KW-1185">Reference proteome</keyword>